<sequence>MATKSKANGLNTMHTAGIFSDMTVDGPEIGTLVIIVDRAKNLPNRKTIGKQDPYCAARLGKEAKKTETDRRGGQTPRWDQELRFTVHDSPDYYQLKVSVFNDDKKTDLIGESWINLQDVVVPGGGQNDLWHNLNCRGKYAGDIRIEITYYDTRPKQDRPEKTKQAATNAVEEGARDSLKGPRQPKSTPVKRRPLPSDPVTGAPAPAPIPDHVQTPPRGYQSPAGTPDYIQRGHQSAGTPEYAPTPPRGQPPSAIPDHVQTPPRGHQSPGYIPNQSPLQNVEYGTPPSHFPSYNNSPSMNGYVAAPIPIAQPIAHERYEIYDPAAAPNHTAVNGNGRGHYEAEEEVDPRDAYNSQHSPYELPQPEDFGPPPSPGGPPPPPPAHRSRHGSNQVSPAPVMTSQGSYGYPSDRRPSNPYDIPPDDFHRHSAPTYSQGNSYPQYGSPGHDEQFRNSANGSFQQTTPQHDSYDSRSNDYGSMQPTVEDAPPSPSPYSRHQGSGSHSSQYDERKYDQVPSPAPLNINGRGSVTSSRSAANSAPSHQYSNSSGYPASNSELSYREQSYTASSVSPRPTYSPMPQQSQQPRKQSYDPPVGPAEDYGIPVPATLVPGMDPMIAQEISERIYDEKRASYSQQGGNSRGRQDSVPYQQSRPHPLSYQEAAPPFVPAAATYDDRQSQFSTTAVAVVKPRAISPDPRVPARKSVSPYAAPVDDGRRLSGVPFGPDSYNALNPKISGSISTLSLSSKYDTKEPDIDAKIITHDGREIDPSDHIPESNYAPLLESKGPKYASQLPDRNYRPAPNGPQPPSASGRRPLKVAPRPHSMSTPPAPTYTSSGPPDPMTPTGRNRLQKKSNRMSAQPAPHSSPLAPITPYQNNSYTTRSQPRPNTGDYNANENYSPHGHSGYRGSVGAPPIPAKVPMGMGSAPPPQSGGGDAWALLEEMKNIDLGGGRSRRRGY</sequence>
<accession>A0A8T9BNX9</accession>
<dbReference type="OrthoDB" id="270970at2759"/>
<evidence type="ECO:0000256" key="1">
    <source>
        <dbReference type="SAM" id="MobiDB-lite"/>
    </source>
</evidence>
<dbReference type="Gene3D" id="2.60.40.150">
    <property type="entry name" value="C2 domain"/>
    <property type="match status" value="1"/>
</dbReference>
<gene>
    <name evidence="3" type="primary">fic1</name>
    <name evidence="3" type="ORF">LARI1_G000620</name>
</gene>
<dbReference type="InterPro" id="IPR035892">
    <property type="entry name" value="C2_domain_sf"/>
</dbReference>
<feature type="compositionally biased region" description="Pro residues" evidence="1">
    <location>
        <begin position="242"/>
        <end position="253"/>
    </location>
</feature>
<dbReference type="SMART" id="SM00239">
    <property type="entry name" value="C2"/>
    <property type="match status" value="1"/>
</dbReference>
<dbReference type="InterPro" id="IPR037791">
    <property type="entry name" value="C2_fungal_Inn1"/>
</dbReference>
<dbReference type="EMBL" id="QGMF01000015">
    <property type="protein sequence ID" value="TVY21485.1"/>
    <property type="molecule type" value="Genomic_DNA"/>
</dbReference>
<dbReference type="SUPFAM" id="SSF49562">
    <property type="entry name" value="C2 domain (Calcium/lipid-binding domain, CaLB)"/>
    <property type="match status" value="1"/>
</dbReference>
<feature type="compositionally biased region" description="Polar residues" evidence="1">
    <location>
        <begin position="521"/>
        <end position="583"/>
    </location>
</feature>
<feature type="compositionally biased region" description="Polar residues" evidence="1">
    <location>
        <begin position="387"/>
        <end position="402"/>
    </location>
</feature>
<comment type="caution">
    <text evidence="3">The sequence shown here is derived from an EMBL/GenBank/DDBJ whole genome shotgun (WGS) entry which is preliminary data.</text>
</comment>
<feature type="compositionally biased region" description="Low complexity" evidence="1">
    <location>
        <begin position="730"/>
        <end position="741"/>
    </location>
</feature>
<feature type="compositionally biased region" description="Polar residues" evidence="1">
    <location>
        <begin position="819"/>
        <end position="832"/>
    </location>
</feature>
<feature type="compositionally biased region" description="Polar residues" evidence="1">
    <location>
        <begin position="449"/>
        <end position="463"/>
    </location>
</feature>
<feature type="compositionally biased region" description="Basic and acidic residues" evidence="1">
    <location>
        <begin position="743"/>
        <end position="769"/>
    </location>
</feature>
<reference evidence="3 4" key="1">
    <citation type="submission" date="2018-05" db="EMBL/GenBank/DDBJ databases">
        <title>Whole genome sequencing for identification of molecular markers to develop diagnostic detection tools for the regulated plant pathogen Lachnellula willkommii.</title>
        <authorList>
            <person name="Giroux E."/>
            <person name="Bilodeau G."/>
        </authorList>
    </citation>
    <scope>NUCLEOTIDE SEQUENCE [LARGE SCALE GENOMIC DNA]</scope>
    <source>
        <strain evidence="3 4">CBS 203.66</strain>
    </source>
</reference>
<feature type="domain" description="C2" evidence="2">
    <location>
        <begin position="12"/>
        <end position="131"/>
    </location>
</feature>
<dbReference type="InterPro" id="IPR000008">
    <property type="entry name" value="C2_dom"/>
</dbReference>
<organism evidence="3 4">
    <name type="scientific">Lachnellula arida</name>
    <dbReference type="NCBI Taxonomy" id="1316785"/>
    <lineage>
        <taxon>Eukaryota</taxon>
        <taxon>Fungi</taxon>
        <taxon>Dikarya</taxon>
        <taxon>Ascomycota</taxon>
        <taxon>Pezizomycotina</taxon>
        <taxon>Leotiomycetes</taxon>
        <taxon>Helotiales</taxon>
        <taxon>Lachnaceae</taxon>
        <taxon>Lachnellula</taxon>
    </lineage>
</organism>
<dbReference type="InterPro" id="IPR052981">
    <property type="entry name" value="Ingression_C2_domain"/>
</dbReference>
<feature type="compositionally biased region" description="Pro residues" evidence="1">
    <location>
        <begin position="366"/>
        <end position="381"/>
    </location>
</feature>
<evidence type="ECO:0000313" key="3">
    <source>
        <dbReference type="EMBL" id="TVY21485.1"/>
    </source>
</evidence>
<feature type="compositionally biased region" description="Polar residues" evidence="1">
    <location>
        <begin position="868"/>
        <end position="893"/>
    </location>
</feature>
<name>A0A8T9BNX9_9HELO</name>
<feature type="region of interest" description="Disordered" evidence="1">
    <location>
        <begin position="689"/>
        <end position="931"/>
    </location>
</feature>
<feature type="region of interest" description="Disordered" evidence="1">
    <location>
        <begin position="154"/>
        <end position="299"/>
    </location>
</feature>
<keyword evidence="4" id="KW-1185">Reference proteome</keyword>
<dbReference type="CDD" id="cd08681">
    <property type="entry name" value="C2_fungal_Inn1p-like"/>
    <property type="match status" value="1"/>
</dbReference>
<feature type="compositionally biased region" description="Basic and acidic residues" evidence="1">
    <location>
        <begin position="154"/>
        <end position="163"/>
    </location>
</feature>
<evidence type="ECO:0000259" key="2">
    <source>
        <dbReference type="PROSITE" id="PS50004"/>
    </source>
</evidence>
<dbReference type="PANTHER" id="PTHR47052">
    <property type="entry name" value="CONSERVED SERINE PROLINE-RICH PROTEIN (AFU_ORTHOLOGUE AFUA_2G01790)"/>
    <property type="match status" value="1"/>
</dbReference>
<feature type="compositionally biased region" description="Polar residues" evidence="1">
    <location>
        <begin position="428"/>
        <end position="438"/>
    </location>
</feature>
<feature type="region of interest" description="Disordered" evidence="1">
    <location>
        <begin position="324"/>
        <end position="656"/>
    </location>
</feature>
<protein>
    <submittedName>
        <fullName evidence="3">Ingression protein fic1</fullName>
    </submittedName>
</protein>
<dbReference type="PANTHER" id="PTHR47052:SF3">
    <property type="entry name" value="INGRESSION PROTEIN 1"/>
    <property type="match status" value="1"/>
</dbReference>
<proteinExistence type="predicted"/>
<dbReference type="PROSITE" id="PS50004">
    <property type="entry name" value="C2"/>
    <property type="match status" value="1"/>
</dbReference>
<feature type="compositionally biased region" description="Basic and acidic residues" evidence="1">
    <location>
        <begin position="616"/>
        <end position="626"/>
    </location>
</feature>
<dbReference type="Proteomes" id="UP000469559">
    <property type="component" value="Unassembled WGS sequence"/>
</dbReference>
<dbReference type="AlphaFoldDB" id="A0A8T9BNX9"/>
<dbReference type="Pfam" id="PF00168">
    <property type="entry name" value="C2"/>
    <property type="match status" value="1"/>
</dbReference>
<evidence type="ECO:0000313" key="4">
    <source>
        <dbReference type="Proteomes" id="UP000469559"/>
    </source>
</evidence>
<feature type="compositionally biased region" description="Low complexity" evidence="1">
    <location>
        <begin position="490"/>
        <end position="501"/>
    </location>
</feature>